<evidence type="ECO:0000256" key="1">
    <source>
        <dbReference type="ARBA" id="ARBA00004196"/>
    </source>
</evidence>
<dbReference type="GO" id="GO:0016491">
    <property type="term" value="F:oxidoreductase activity"/>
    <property type="evidence" value="ECO:0007669"/>
    <property type="project" value="InterPro"/>
</dbReference>
<dbReference type="InterPro" id="IPR036249">
    <property type="entry name" value="Thioredoxin-like_sf"/>
</dbReference>
<gene>
    <name evidence="7" type="ORF">DSL64_21515</name>
</gene>
<dbReference type="GO" id="GO:0030313">
    <property type="term" value="C:cell envelope"/>
    <property type="evidence" value="ECO:0007669"/>
    <property type="project" value="UniProtKB-SubCell"/>
</dbReference>
<dbReference type="GO" id="GO:0016209">
    <property type="term" value="F:antioxidant activity"/>
    <property type="evidence" value="ECO:0007669"/>
    <property type="project" value="InterPro"/>
</dbReference>
<evidence type="ECO:0000313" key="7">
    <source>
        <dbReference type="EMBL" id="REA58189.1"/>
    </source>
</evidence>
<protein>
    <recommendedName>
        <fullName evidence="6">Thioredoxin domain-containing protein</fullName>
    </recommendedName>
</protein>
<dbReference type="EMBL" id="QNUL01000022">
    <property type="protein sequence ID" value="REA58189.1"/>
    <property type="molecule type" value="Genomic_DNA"/>
</dbReference>
<evidence type="ECO:0000259" key="6">
    <source>
        <dbReference type="PROSITE" id="PS51352"/>
    </source>
</evidence>
<evidence type="ECO:0000256" key="3">
    <source>
        <dbReference type="ARBA" id="ARBA00023157"/>
    </source>
</evidence>
<dbReference type="AlphaFoldDB" id="A0A3D8Y6H7"/>
<dbReference type="PANTHER" id="PTHR42852:SF6">
    <property type="entry name" value="THIOL:DISULFIDE INTERCHANGE PROTEIN DSBE"/>
    <property type="match status" value="1"/>
</dbReference>
<dbReference type="Gene3D" id="3.40.30.10">
    <property type="entry name" value="Glutaredoxin"/>
    <property type="match status" value="1"/>
</dbReference>
<keyword evidence="4" id="KW-0676">Redox-active center</keyword>
<keyword evidence="2" id="KW-0201">Cytochrome c-type biogenesis</keyword>
<evidence type="ECO:0000256" key="4">
    <source>
        <dbReference type="ARBA" id="ARBA00023284"/>
    </source>
</evidence>
<dbReference type="OrthoDB" id="1118217at2"/>
<keyword evidence="5" id="KW-0472">Membrane</keyword>
<keyword evidence="8" id="KW-1185">Reference proteome</keyword>
<dbReference type="Proteomes" id="UP000256373">
    <property type="component" value="Unassembled WGS sequence"/>
</dbReference>
<dbReference type="InterPro" id="IPR050553">
    <property type="entry name" value="Thioredoxin_ResA/DsbE_sf"/>
</dbReference>
<dbReference type="PROSITE" id="PS51352">
    <property type="entry name" value="THIOREDOXIN_2"/>
    <property type="match status" value="1"/>
</dbReference>
<dbReference type="Pfam" id="PF00578">
    <property type="entry name" value="AhpC-TSA"/>
    <property type="match status" value="1"/>
</dbReference>
<feature type="transmembrane region" description="Helical" evidence="5">
    <location>
        <begin position="12"/>
        <end position="31"/>
    </location>
</feature>
<reference evidence="7 8" key="1">
    <citation type="submission" date="2018-07" db="EMBL/GenBank/DDBJ databases">
        <title>Dyadobacter roseus sp. nov., isolated from rose rhizosphere soil.</title>
        <authorList>
            <person name="Chen L."/>
        </authorList>
    </citation>
    <scope>NUCLEOTIDE SEQUENCE [LARGE SCALE GENOMIC DNA]</scope>
    <source>
        <strain evidence="7 8">RS19</strain>
    </source>
</reference>
<comment type="subcellular location">
    <subcellularLocation>
        <location evidence="1">Cell envelope</location>
    </subcellularLocation>
</comment>
<accession>A0A3D8Y6H7</accession>
<evidence type="ECO:0000313" key="8">
    <source>
        <dbReference type="Proteomes" id="UP000256373"/>
    </source>
</evidence>
<keyword evidence="3" id="KW-1015">Disulfide bond</keyword>
<proteinExistence type="predicted"/>
<name>A0A3D8Y6H7_9BACT</name>
<evidence type="ECO:0000256" key="5">
    <source>
        <dbReference type="SAM" id="Phobius"/>
    </source>
</evidence>
<dbReference type="RefSeq" id="WP_115833005.1">
    <property type="nucleotide sequence ID" value="NZ_QNUL01000022.1"/>
</dbReference>
<keyword evidence="5" id="KW-0812">Transmembrane</keyword>
<sequence>MNSRFCSPGKLLPYLFYLLVSFILMLCWRPVQAQQRVPLSISDSVPDITIQNVLNYKSSTAKISDFRGKLLILDFWATWCKPCVMMIPKMDSLEKQFHGQVVFLPVSYQSKQEISVFREKLAKRTGQRITGPEVVSDVNLKALFPHSGVPHYVWIGPDGVLRAITNLDEIRTENIQAVLNGNGRTLAVKKDAKRLTYNRQQMALSDFLVENSDVLAANTHRSVLTGYIAGIGGGGTLHKPVDSLDHWRVTFTNLNPQTLFANAYGKGRRFFSSNTVSVEVKDSLSFFHMGQKARDWMPLHCYCYELIVPSSLADSGYRIMQKDLNRLFPQYQATLEIRQKKVLALIRTSKIDKVKSASDTYSDSYDGFTYKLRRGKLEHFVTGLNGMYMQSSPLEIVDQTGYEGYADLDMEVKFSDLQNVNAALSKYDLQLIEKSESREILVIRDRIAYSTTN</sequence>
<keyword evidence="5" id="KW-1133">Transmembrane helix</keyword>
<dbReference type="InterPro" id="IPR000866">
    <property type="entry name" value="AhpC/TSA"/>
</dbReference>
<feature type="domain" description="Thioredoxin" evidence="6">
    <location>
        <begin position="39"/>
        <end position="180"/>
    </location>
</feature>
<dbReference type="GO" id="GO:0017004">
    <property type="term" value="P:cytochrome complex assembly"/>
    <property type="evidence" value="ECO:0007669"/>
    <property type="project" value="UniProtKB-KW"/>
</dbReference>
<dbReference type="CDD" id="cd02966">
    <property type="entry name" value="TlpA_like_family"/>
    <property type="match status" value="1"/>
</dbReference>
<dbReference type="PANTHER" id="PTHR42852">
    <property type="entry name" value="THIOL:DISULFIDE INTERCHANGE PROTEIN DSBE"/>
    <property type="match status" value="1"/>
</dbReference>
<dbReference type="SUPFAM" id="SSF52833">
    <property type="entry name" value="Thioredoxin-like"/>
    <property type="match status" value="1"/>
</dbReference>
<evidence type="ECO:0000256" key="2">
    <source>
        <dbReference type="ARBA" id="ARBA00022748"/>
    </source>
</evidence>
<dbReference type="InterPro" id="IPR013766">
    <property type="entry name" value="Thioredoxin_domain"/>
</dbReference>
<comment type="caution">
    <text evidence="7">The sequence shown here is derived from an EMBL/GenBank/DDBJ whole genome shotgun (WGS) entry which is preliminary data.</text>
</comment>
<organism evidence="7 8">
    <name type="scientific">Dyadobacter luteus</name>
    <dbReference type="NCBI Taxonomy" id="2259619"/>
    <lineage>
        <taxon>Bacteria</taxon>
        <taxon>Pseudomonadati</taxon>
        <taxon>Bacteroidota</taxon>
        <taxon>Cytophagia</taxon>
        <taxon>Cytophagales</taxon>
        <taxon>Spirosomataceae</taxon>
        <taxon>Dyadobacter</taxon>
    </lineage>
</organism>